<dbReference type="InterPro" id="IPR018982">
    <property type="entry name" value="RQC_domain"/>
</dbReference>
<evidence type="ECO:0000259" key="19">
    <source>
        <dbReference type="PROSITE" id="PS51192"/>
    </source>
</evidence>
<dbReference type="PROSITE" id="PS51194">
    <property type="entry name" value="HELICASE_CTER"/>
    <property type="match status" value="1"/>
</dbReference>
<dbReference type="PANTHER" id="PTHR13710:SF105">
    <property type="entry name" value="ATP-DEPENDENT DNA HELICASE Q1"/>
    <property type="match status" value="1"/>
</dbReference>
<dbReference type="Gene3D" id="3.40.50.300">
    <property type="entry name" value="P-loop containing nucleotide triphosphate hydrolases"/>
    <property type="match status" value="2"/>
</dbReference>
<dbReference type="Gene3D" id="1.10.10.10">
    <property type="entry name" value="Winged helix-like DNA-binding domain superfamily/Winged helix DNA-binding domain"/>
    <property type="match status" value="1"/>
</dbReference>
<dbReference type="GO" id="GO:0016787">
    <property type="term" value="F:hydrolase activity"/>
    <property type="evidence" value="ECO:0007669"/>
    <property type="project" value="UniProtKB-KW"/>
</dbReference>
<evidence type="ECO:0000256" key="6">
    <source>
        <dbReference type="ARBA" id="ARBA00022763"/>
    </source>
</evidence>
<feature type="domain" description="Helicase C-terminal" evidence="20">
    <location>
        <begin position="210"/>
        <end position="363"/>
    </location>
</feature>
<dbReference type="GO" id="GO:0046872">
    <property type="term" value="F:metal ion binding"/>
    <property type="evidence" value="ECO:0007669"/>
    <property type="project" value="UniProtKB-KW"/>
</dbReference>
<dbReference type="GO" id="GO:0030894">
    <property type="term" value="C:replisome"/>
    <property type="evidence" value="ECO:0007669"/>
    <property type="project" value="TreeGrafter"/>
</dbReference>
<evidence type="ECO:0000256" key="12">
    <source>
        <dbReference type="ARBA" id="ARBA00023172"/>
    </source>
</evidence>
<dbReference type="InterPro" id="IPR006293">
    <property type="entry name" value="DNA_helicase_ATP-dep_RecQ_bac"/>
</dbReference>
<dbReference type="GeneID" id="86060900"/>
<evidence type="ECO:0000256" key="14">
    <source>
        <dbReference type="ARBA" id="ARBA00023235"/>
    </source>
</evidence>
<dbReference type="GO" id="GO:0005524">
    <property type="term" value="F:ATP binding"/>
    <property type="evidence" value="ECO:0007669"/>
    <property type="project" value="UniProtKB-KW"/>
</dbReference>
<dbReference type="PANTHER" id="PTHR13710">
    <property type="entry name" value="DNA HELICASE RECQ FAMILY MEMBER"/>
    <property type="match status" value="1"/>
</dbReference>
<dbReference type="PROSITE" id="PS51192">
    <property type="entry name" value="HELICASE_ATP_BIND_1"/>
    <property type="match status" value="1"/>
</dbReference>
<comment type="catalytic activity">
    <reaction evidence="15">
        <text>Couples ATP hydrolysis with the unwinding of duplex DNA by translocating in the 3'-5' direction.</text>
        <dbReference type="EC" id="5.6.2.4"/>
    </reaction>
</comment>
<dbReference type="GO" id="GO:0006260">
    <property type="term" value="P:DNA replication"/>
    <property type="evidence" value="ECO:0007669"/>
    <property type="project" value="InterPro"/>
</dbReference>
<evidence type="ECO:0000256" key="8">
    <source>
        <dbReference type="ARBA" id="ARBA00022806"/>
    </source>
</evidence>
<evidence type="ECO:0000256" key="17">
    <source>
        <dbReference type="SAM" id="MobiDB-lite"/>
    </source>
</evidence>
<keyword evidence="7" id="KW-0378">Hydrolase</keyword>
<dbReference type="GO" id="GO:0006310">
    <property type="term" value="P:DNA recombination"/>
    <property type="evidence" value="ECO:0007669"/>
    <property type="project" value="UniProtKB-UniRule"/>
</dbReference>
<reference evidence="21 22" key="1">
    <citation type="submission" date="2018-05" db="EMBL/GenBank/DDBJ databases">
        <title>Genomic Encyclopedia of Type Strains, Phase IV (KMG-IV): sequencing the most valuable type-strain genomes for metagenomic binning, comparative biology and taxonomic classification.</title>
        <authorList>
            <person name="Goeker M."/>
        </authorList>
    </citation>
    <scope>NUCLEOTIDE SEQUENCE [LARGE SCALE GENOMIC DNA]</scope>
    <source>
        <strain evidence="21 22">DSM 24995</strain>
    </source>
</reference>
<dbReference type="GO" id="GO:0043590">
    <property type="term" value="C:bacterial nucleoid"/>
    <property type="evidence" value="ECO:0007669"/>
    <property type="project" value="TreeGrafter"/>
</dbReference>
<dbReference type="RefSeq" id="WP_110322410.1">
    <property type="nucleotide sequence ID" value="NZ_QJKD01000003.1"/>
</dbReference>
<evidence type="ECO:0000313" key="21">
    <source>
        <dbReference type="EMBL" id="PXX55342.1"/>
    </source>
</evidence>
<evidence type="ECO:0000256" key="15">
    <source>
        <dbReference type="ARBA" id="ARBA00034617"/>
    </source>
</evidence>
<evidence type="ECO:0000256" key="9">
    <source>
        <dbReference type="ARBA" id="ARBA00022833"/>
    </source>
</evidence>
<dbReference type="FunFam" id="1.10.150.80:FF:000002">
    <property type="entry name" value="ATP-dependent DNA helicase RecQ"/>
    <property type="match status" value="1"/>
</dbReference>
<comment type="cofactor">
    <cofactor evidence="1">
        <name>Mg(2+)</name>
        <dbReference type="ChEBI" id="CHEBI:18420"/>
    </cofactor>
</comment>
<dbReference type="GO" id="GO:0009378">
    <property type="term" value="F:four-way junction helicase activity"/>
    <property type="evidence" value="ECO:0007669"/>
    <property type="project" value="TreeGrafter"/>
</dbReference>
<dbReference type="InterPro" id="IPR027417">
    <property type="entry name" value="P-loop_NTPase"/>
</dbReference>
<dbReference type="InterPro" id="IPR036390">
    <property type="entry name" value="WH_DNA-bd_sf"/>
</dbReference>
<keyword evidence="4" id="KW-0479">Metal-binding</keyword>
<keyword evidence="10" id="KW-0067">ATP-binding</keyword>
<dbReference type="SUPFAM" id="SSF46785">
    <property type="entry name" value="Winged helix' DNA-binding domain"/>
    <property type="match status" value="1"/>
</dbReference>
<keyword evidence="9" id="KW-0862">Zinc</keyword>
<dbReference type="CDD" id="cd18794">
    <property type="entry name" value="SF2_C_RecQ"/>
    <property type="match status" value="1"/>
</dbReference>
<dbReference type="InterPro" id="IPR044876">
    <property type="entry name" value="HRDC_dom_sf"/>
</dbReference>
<dbReference type="EMBL" id="QJKD01000003">
    <property type="protein sequence ID" value="PXX55342.1"/>
    <property type="molecule type" value="Genomic_DNA"/>
</dbReference>
<dbReference type="Pfam" id="PF00570">
    <property type="entry name" value="HRDC"/>
    <property type="match status" value="1"/>
</dbReference>
<evidence type="ECO:0000256" key="13">
    <source>
        <dbReference type="ARBA" id="ARBA00023204"/>
    </source>
</evidence>
<keyword evidence="11" id="KW-0238">DNA-binding</keyword>
<dbReference type="Pfam" id="PF00271">
    <property type="entry name" value="Helicase_C"/>
    <property type="match status" value="1"/>
</dbReference>
<evidence type="ECO:0000259" key="20">
    <source>
        <dbReference type="PROSITE" id="PS51194"/>
    </source>
</evidence>
<keyword evidence="22" id="KW-1185">Reference proteome</keyword>
<dbReference type="Pfam" id="PF16124">
    <property type="entry name" value="RecQ_Zn_bind"/>
    <property type="match status" value="1"/>
</dbReference>
<dbReference type="SMART" id="SM00341">
    <property type="entry name" value="HRDC"/>
    <property type="match status" value="1"/>
</dbReference>
<dbReference type="GO" id="GO:0003677">
    <property type="term" value="F:DNA binding"/>
    <property type="evidence" value="ECO:0007669"/>
    <property type="project" value="UniProtKB-KW"/>
</dbReference>
<accession>A0A2V3YA23</accession>
<organism evidence="21 22">
    <name type="scientific">Hungatella effluvii</name>
    <dbReference type="NCBI Taxonomy" id="1096246"/>
    <lineage>
        <taxon>Bacteria</taxon>
        <taxon>Bacillati</taxon>
        <taxon>Bacillota</taxon>
        <taxon>Clostridia</taxon>
        <taxon>Lachnospirales</taxon>
        <taxon>Lachnospiraceae</taxon>
        <taxon>Hungatella</taxon>
    </lineage>
</organism>
<evidence type="ECO:0000256" key="10">
    <source>
        <dbReference type="ARBA" id="ARBA00022840"/>
    </source>
</evidence>
<comment type="caution">
    <text evidence="21">The sequence shown here is derived from an EMBL/GenBank/DDBJ whole genome shotgun (WGS) entry which is preliminary data.</text>
</comment>
<gene>
    <name evidence="21" type="ORF">DFR60_103400</name>
</gene>
<evidence type="ECO:0000313" key="22">
    <source>
        <dbReference type="Proteomes" id="UP000248057"/>
    </source>
</evidence>
<evidence type="ECO:0000256" key="5">
    <source>
        <dbReference type="ARBA" id="ARBA00022741"/>
    </source>
</evidence>
<dbReference type="Proteomes" id="UP000248057">
    <property type="component" value="Unassembled WGS sequence"/>
</dbReference>
<dbReference type="InterPro" id="IPR004589">
    <property type="entry name" value="DNA_helicase_ATP-dep_RecQ"/>
</dbReference>
<evidence type="ECO:0000256" key="3">
    <source>
        <dbReference type="ARBA" id="ARBA00005446"/>
    </source>
</evidence>
<dbReference type="SMART" id="SM00490">
    <property type="entry name" value="HELICc"/>
    <property type="match status" value="1"/>
</dbReference>
<dbReference type="EC" id="5.6.2.4" evidence="16"/>
<evidence type="ECO:0000256" key="11">
    <source>
        <dbReference type="ARBA" id="ARBA00023125"/>
    </source>
</evidence>
<dbReference type="NCBIfam" id="TIGR00614">
    <property type="entry name" value="recQ_fam"/>
    <property type="match status" value="1"/>
</dbReference>
<dbReference type="SMART" id="SM00487">
    <property type="entry name" value="DEXDc"/>
    <property type="match status" value="1"/>
</dbReference>
<protein>
    <recommendedName>
        <fullName evidence="16">DNA helicase RecQ</fullName>
        <ecNumber evidence="16">5.6.2.4</ecNumber>
    </recommendedName>
</protein>
<dbReference type="NCBIfam" id="TIGR01389">
    <property type="entry name" value="recQ"/>
    <property type="match status" value="1"/>
</dbReference>
<evidence type="ECO:0000256" key="7">
    <source>
        <dbReference type="ARBA" id="ARBA00022801"/>
    </source>
</evidence>
<sequence>MDKYQVLKQYFGYDTFREGQETLIDSIIMGKDVFGIMPTGSGKSLCFQIPALMMDGITLVISPLISLMKDQVATLNQVGIHAAFLNSSLTAGQYYKALEYAREGKYPIIYVAPERLETDVFLDFALHSKIAMVAVDEAHCVSQWGQDFRPSYLKIVEFIKKLPERPIVSAFTATATKEVREDIIDILMLREPTVVTTGYDRPNLYLGVQAPKDRYAALKNFVETHPDQCGIVYCLTRKLVEEVSDRLKEDGFSVTRYHAGLSDAERRKNQDDFIYDRCQVMVATNAFGMGIDKSNVRFVIHYNMPKSIEAFYQEIGRCARDQEPGECILFYNGQDVITNQFFIDNNTDNQELDPVTRQIVAERDRERLRKMTFYCFTNECLRDYILRYFGEYGSNYCGNCVNCISQFETVDVTEIAKALIGCVFSCHQRYGVNVIIDTVHGANTAKIRQYRMDSNPYYAVLAKVPTFKLRQVMNYLMLQEFLTVTNDEYAIVKLTANSEKVLDEGESVVMKMAKEQDHPAKVKSEKKPKKGKMAGVELSEADEALFDKLRMLRSEIAREEKVPPYIVFSDKTLVHMSVVKPRTKTEMLTVSGVGEFKFDKYGERFLACVKAEVGEVYAAPVADKEIDKGNGVGYRTGDSKENGAAGNAKSVAGNVGIDGIEDDGYFDSDDLYFSSDSGEFDDWSIDDAMAAWESAANEPVKKEEMPVEISTVKKKKSKAGKTEFVMTEELAEQLHYSEQVSLSDFIGQINDLRDDEIMKRLTIKSVEQKLIDDGCFEERFISGMKRKSLTEMGETFGIVAEKRLSEKGNEYDVFYYTEKAQRGIVEWLLELEK</sequence>
<name>A0A2V3YA23_9FIRM</name>
<evidence type="ECO:0000256" key="1">
    <source>
        <dbReference type="ARBA" id="ARBA00001946"/>
    </source>
</evidence>
<dbReference type="InterPro" id="IPR032284">
    <property type="entry name" value="RecQ_Zn-bd"/>
</dbReference>
<dbReference type="GO" id="GO:0006281">
    <property type="term" value="P:DNA repair"/>
    <property type="evidence" value="ECO:0007669"/>
    <property type="project" value="UniProtKB-KW"/>
</dbReference>
<dbReference type="AlphaFoldDB" id="A0A2V3YA23"/>
<evidence type="ECO:0000256" key="16">
    <source>
        <dbReference type="NCBIfam" id="TIGR01389"/>
    </source>
</evidence>
<keyword evidence="8 21" id="KW-0347">Helicase</keyword>
<dbReference type="InterPro" id="IPR011545">
    <property type="entry name" value="DEAD/DEAH_box_helicase_dom"/>
</dbReference>
<dbReference type="FunFam" id="3.40.50.300:FF:000296">
    <property type="entry name" value="ATP-dependent DNA helicase RecQ"/>
    <property type="match status" value="1"/>
</dbReference>
<feature type="domain" description="HRDC" evidence="18">
    <location>
        <begin position="539"/>
        <end position="619"/>
    </location>
</feature>
<evidence type="ECO:0000256" key="2">
    <source>
        <dbReference type="ARBA" id="ARBA00001947"/>
    </source>
</evidence>
<dbReference type="CDD" id="cd17920">
    <property type="entry name" value="DEXHc_RecQ"/>
    <property type="match status" value="1"/>
</dbReference>
<dbReference type="Gene3D" id="1.10.150.80">
    <property type="entry name" value="HRDC domain"/>
    <property type="match status" value="1"/>
</dbReference>
<dbReference type="GO" id="GO:0043138">
    <property type="term" value="F:3'-5' DNA helicase activity"/>
    <property type="evidence" value="ECO:0007669"/>
    <property type="project" value="UniProtKB-EC"/>
</dbReference>
<feature type="domain" description="Helicase ATP-binding" evidence="19">
    <location>
        <begin position="24"/>
        <end position="193"/>
    </location>
</feature>
<feature type="region of interest" description="Disordered" evidence="17">
    <location>
        <begin position="515"/>
        <end position="534"/>
    </location>
</feature>
<dbReference type="InterPro" id="IPR014001">
    <property type="entry name" value="Helicase_ATP-bd"/>
</dbReference>
<dbReference type="SMART" id="SM00956">
    <property type="entry name" value="RQC"/>
    <property type="match status" value="1"/>
</dbReference>
<dbReference type="InterPro" id="IPR002121">
    <property type="entry name" value="HRDC_dom"/>
</dbReference>
<keyword evidence="12" id="KW-0233">DNA recombination</keyword>
<comment type="similarity">
    <text evidence="3">Belongs to the helicase family. RecQ subfamily.</text>
</comment>
<dbReference type="PROSITE" id="PS50967">
    <property type="entry name" value="HRDC"/>
    <property type="match status" value="1"/>
</dbReference>
<dbReference type="GO" id="GO:0009432">
    <property type="term" value="P:SOS response"/>
    <property type="evidence" value="ECO:0007669"/>
    <property type="project" value="UniProtKB-UniRule"/>
</dbReference>
<evidence type="ECO:0000256" key="4">
    <source>
        <dbReference type="ARBA" id="ARBA00022723"/>
    </source>
</evidence>
<keyword evidence="5" id="KW-0547">Nucleotide-binding</keyword>
<dbReference type="GO" id="GO:0005737">
    <property type="term" value="C:cytoplasm"/>
    <property type="evidence" value="ECO:0007669"/>
    <property type="project" value="TreeGrafter"/>
</dbReference>
<dbReference type="Pfam" id="PF09382">
    <property type="entry name" value="RQC"/>
    <property type="match status" value="1"/>
</dbReference>
<dbReference type="SUPFAM" id="SSF52540">
    <property type="entry name" value="P-loop containing nucleoside triphosphate hydrolases"/>
    <property type="match status" value="1"/>
</dbReference>
<evidence type="ECO:0000259" key="18">
    <source>
        <dbReference type="PROSITE" id="PS50967"/>
    </source>
</evidence>
<dbReference type="InterPro" id="IPR001650">
    <property type="entry name" value="Helicase_C-like"/>
</dbReference>
<dbReference type="SUPFAM" id="SSF47819">
    <property type="entry name" value="HRDC-like"/>
    <property type="match status" value="1"/>
</dbReference>
<dbReference type="Pfam" id="PF00270">
    <property type="entry name" value="DEAD"/>
    <property type="match status" value="1"/>
</dbReference>
<keyword evidence="13" id="KW-0234">DNA repair</keyword>
<keyword evidence="6" id="KW-0227">DNA damage</keyword>
<comment type="cofactor">
    <cofactor evidence="2">
        <name>Zn(2+)</name>
        <dbReference type="ChEBI" id="CHEBI:29105"/>
    </cofactor>
</comment>
<dbReference type="InterPro" id="IPR010997">
    <property type="entry name" value="HRDC-like_sf"/>
</dbReference>
<proteinExistence type="inferred from homology"/>
<feature type="compositionally biased region" description="Basic and acidic residues" evidence="17">
    <location>
        <begin position="515"/>
        <end position="525"/>
    </location>
</feature>
<keyword evidence="14" id="KW-0413">Isomerase</keyword>
<dbReference type="InterPro" id="IPR036388">
    <property type="entry name" value="WH-like_DNA-bd_sf"/>
</dbReference>